<evidence type="ECO:0000256" key="2">
    <source>
        <dbReference type="SAM" id="MobiDB-lite"/>
    </source>
</evidence>
<dbReference type="Pfam" id="PF26019">
    <property type="entry name" value="HTH_TIMELESS"/>
    <property type="match status" value="1"/>
</dbReference>
<dbReference type="AlphaFoldDB" id="A0AAV8W6G4"/>
<sequence>VLIFLFLDNYEDEEEEGPRYQETEFRFQDFMKRLPHPKIVRACGLALRSFETNPVNTNHCIVKLLHRIAFDCKMYVMVFQVSIFRTFQRIYQKKELPQHKELVKFAAYIIRQFFKVAEVNKKVYMEALFWKSSRDAYDIEYGYGTYQQQSRATATFWSEEQEDELRRLFMEHQQNNVEEAKPKANQNWTEEEEAQLQELYEECKNSDDPLGYIMPRLEVARPKNRIVEKMLVMGLIQDKKEVWKKRSRGAKSGGRKPRSQRASDDEDDDINSDSDSDSSQPAPRRATTKDSKKKRPKKKQRDAHVPASKPELVKHLLNAMESGMDEALDWFKDSLSDAIEDFRDGNDEGLPLVPIMDYAHAAMENVVFQQMLKAFGVTEPFDEQEAYWRIPGHLSVTTLNSYCNLVQEALDKTLTLEIEETVTQQDNVESEDDEDLFDKLKAMTKPPETGVISVEDAFDRLKKTRYEKAGSSKTAQISDTQPENDSNGQSNENVAKALGTSIAKKKSRRIMESDDDEDEDDSINGQLEEETEGASSVNLSKKGRNVIESDSEEENGSGIRNVDSGEADDGKRSRSTSSSDSEKPVSKRSRAIESDDE</sequence>
<dbReference type="Pfam" id="PF05029">
    <property type="entry name" value="TIMELESS_C"/>
    <property type="match status" value="1"/>
</dbReference>
<evidence type="ECO:0000259" key="3">
    <source>
        <dbReference type="Pfam" id="PF05029"/>
    </source>
</evidence>
<dbReference type="PANTHER" id="PTHR22940">
    <property type="entry name" value="TIMEOUT/TIMELESS-2"/>
    <property type="match status" value="1"/>
</dbReference>
<dbReference type="InterPro" id="IPR044998">
    <property type="entry name" value="Timeless"/>
</dbReference>
<dbReference type="EMBL" id="JANEYG010000008">
    <property type="protein sequence ID" value="KAJ8921930.1"/>
    <property type="molecule type" value="Genomic_DNA"/>
</dbReference>
<keyword evidence="5" id="KW-1185">Reference proteome</keyword>
<feature type="non-terminal residue" evidence="4">
    <location>
        <position position="1"/>
    </location>
</feature>
<feature type="compositionally biased region" description="Acidic residues" evidence="2">
    <location>
        <begin position="513"/>
        <end position="532"/>
    </location>
</feature>
<name>A0AAV8W6G4_9CUCU</name>
<protein>
    <recommendedName>
        <fullName evidence="3">Timeless C-terminal domain-containing protein</fullName>
    </recommendedName>
</protein>
<feature type="region of interest" description="Disordered" evidence="2">
    <location>
        <begin position="468"/>
        <end position="597"/>
    </location>
</feature>
<dbReference type="GO" id="GO:0031298">
    <property type="term" value="C:replication fork protection complex"/>
    <property type="evidence" value="ECO:0007669"/>
    <property type="project" value="TreeGrafter"/>
</dbReference>
<feature type="domain" description="Timeless C-terminal" evidence="3">
    <location>
        <begin position="319"/>
        <end position="399"/>
    </location>
</feature>
<accession>A0AAV8W6G4</accession>
<feature type="compositionally biased region" description="Basic residues" evidence="2">
    <location>
        <begin position="291"/>
        <end position="301"/>
    </location>
</feature>
<dbReference type="Proteomes" id="UP001159042">
    <property type="component" value="Unassembled WGS sequence"/>
</dbReference>
<reference evidence="4 5" key="1">
    <citation type="journal article" date="2023" name="Insect Mol. Biol.">
        <title>Genome sequencing provides insights into the evolution of gene families encoding plant cell wall-degrading enzymes in longhorned beetles.</title>
        <authorList>
            <person name="Shin N.R."/>
            <person name="Okamura Y."/>
            <person name="Kirsch R."/>
            <person name="Pauchet Y."/>
        </authorList>
    </citation>
    <scope>NUCLEOTIDE SEQUENCE [LARGE SCALE GENOMIC DNA]</scope>
    <source>
        <strain evidence="4">EAD_L_NR</strain>
    </source>
</reference>
<comment type="similarity">
    <text evidence="1">Belongs to the timeless family.</text>
</comment>
<feature type="compositionally biased region" description="Acidic residues" evidence="2">
    <location>
        <begin position="264"/>
        <end position="276"/>
    </location>
</feature>
<evidence type="ECO:0000256" key="1">
    <source>
        <dbReference type="ARBA" id="ARBA00008174"/>
    </source>
</evidence>
<dbReference type="GO" id="GO:0003677">
    <property type="term" value="F:DNA binding"/>
    <property type="evidence" value="ECO:0007669"/>
    <property type="project" value="TreeGrafter"/>
</dbReference>
<organism evidence="4 5">
    <name type="scientific">Exocentrus adspersus</name>
    <dbReference type="NCBI Taxonomy" id="1586481"/>
    <lineage>
        <taxon>Eukaryota</taxon>
        <taxon>Metazoa</taxon>
        <taxon>Ecdysozoa</taxon>
        <taxon>Arthropoda</taxon>
        <taxon>Hexapoda</taxon>
        <taxon>Insecta</taxon>
        <taxon>Pterygota</taxon>
        <taxon>Neoptera</taxon>
        <taxon>Endopterygota</taxon>
        <taxon>Coleoptera</taxon>
        <taxon>Polyphaga</taxon>
        <taxon>Cucujiformia</taxon>
        <taxon>Chrysomeloidea</taxon>
        <taxon>Cerambycidae</taxon>
        <taxon>Lamiinae</taxon>
        <taxon>Acanthocinini</taxon>
        <taxon>Exocentrus</taxon>
    </lineage>
</organism>
<dbReference type="GO" id="GO:0000076">
    <property type="term" value="P:DNA replication checkpoint signaling"/>
    <property type="evidence" value="ECO:0007669"/>
    <property type="project" value="TreeGrafter"/>
</dbReference>
<feature type="compositionally biased region" description="Basic residues" evidence="2">
    <location>
        <begin position="244"/>
        <end position="259"/>
    </location>
</feature>
<dbReference type="InterPro" id="IPR007725">
    <property type="entry name" value="TIMELESS_C"/>
</dbReference>
<feature type="region of interest" description="Disordered" evidence="2">
    <location>
        <begin position="244"/>
        <end position="312"/>
    </location>
</feature>
<proteinExistence type="inferred from homology"/>
<feature type="compositionally biased region" description="Basic and acidic residues" evidence="2">
    <location>
        <begin position="580"/>
        <end position="597"/>
    </location>
</feature>
<dbReference type="PANTHER" id="PTHR22940:SF4">
    <property type="entry name" value="PROTEIN TIMELESS HOMOLOG"/>
    <property type="match status" value="1"/>
</dbReference>
<comment type="caution">
    <text evidence="4">The sequence shown here is derived from an EMBL/GenBank/DDBJ whole genome shotgun (WGS) entry which is preliminary data.</text>
</comment>
<evidence type="ECO:0000313" key="5">
    <source>
        <dbReference type="Proteomes" id="UP001159042"/>
    </source>
</evidence>
<gene>
    <name evidence="4" type="ORF">NQ315_008564</name>
</gene>
<dbReference type="GO" id="GO:0043111">
    <property type="term" value="P:replication fork arrest"/>
    <property type="evidence" value="ECO:0007669"/>
    <property type="project" value="TreeGrafter"/>
</dbReference>
<dbReference type="GO" id="GO:0006281">
    <property type="term" value="P:DNA repair"/>
    <property type="evidence" value="ECO:0007669"/>
    <property type="project" value="TreeGrafter"/>
</dbReference>
<feature type="compositionally biased region" description="Polar residues" evidence="2">
    <location>
        <begin position="471"/>
        <end position="493"/>
    </location>
</feature>
<evidence type="ECO:0000313" key="4">
    <source>
        <dbReference type="EMBL" id="KAJ8921930.1"/>
    </source>
</evidence>
<dbReference type="GO" id="GO:0009649">
    <property type="term" value="P:entrainment of circadian clock"/>
    <property type="evidence" value="ECO:0007669"/>
    <property type="project" value="TreeGrafter"/>
</dbReference>